<name>A0A1V6SQ49_9EURO</name>
<dbReference type="Pfam" id="PF03571">
    <property type="entry name" value="Peptidase_M49"/>
    <property type="match status" value="1"/>
</dbReference>
<keyword evidence="4" id="KW-1185">Reference proteome</keyword>
<dbReference type="PANTHER" id="PTHR23422:SF11">
    <property type="entry name" value="DIPEPTIDYL PEPTIDASE 3"/>
    <property type="match status" value="1"/>
</dbReference>
<dbReference type="InterPro" id="IPR039461">
    <property type="entry name" value="Peptidase_M49"/>
</dbReference>
<dbReference type="GO" id="GO:0046872">
    <property type="term" value="F:metal ion binding"/>
    <property type="evidence" value="ECO:0007669"/>
    <property type="project" value="UniProtKB-KW"/>
</dbReference>
<dbReference type="Gene3D" id="3.30.540.30">
    <property type="match status" value="3"/>
</dbReference>
<dbReference type="EMBL" id="MLKD01000025">
    <property type="protein sequence ID" value="OQE16185.1"/>
    <property type="molecule type" value="Genomic_DNA"/>
</dbReference>
<evidence type="ECO:0008006" key="5">
    <source>
        <dbReference type="Google" id="ProtNLM"/>
    </source>
</evidence>
<protein>
    <recommendedName>
        <fullName evidence="5">Dipeptidyl aminopeptidase III</fullName>
    </recommendedName>
</protein>
<organism evidence="3 4">
    <name type="scientific">Penicillium steckii</name>
    <dbReference type="NCBI Taxonomy" id="303698"/>
    <lineage>
        <taxon>Eukaryota</taxon>
        <taxon>Fungi</taxon>
        <taxon>Dikarya</taxon>
        <taxon>Ascomycota</taxon>
        <taxon>Pezizomycotina</taxon>
        <taxon>Eurotiomycetes</taxon>
        <taxon>Eurotiomycetidae</taxon>
        <taxon>Eurotiales</taxon>
        <taxon>Aspergillaceae</taxon>
        <taxon>Penicillium</taxon>
    </lineage>
</organism>
<comment type="caution">
    <text evidence="3">The sequence shown here is derived from an EMBL/GenBank/DDBJ whole genome shotgun (WGS) entry which is preliminary data.</text>
</comment>
<dbReference type="AlphaFoldDB" id="A0A1V6SQ49"/>
<gene>
    <name evidence="3" type="ORF">PENSTE_c025G04286</name>
</gene>
<evidence type="ECO:0000256" key="2">
    <source>
        <dbReference type="ARBA" id="ARBA00022801"/>
    </source>
</evidence>
<reference evidence="4" key="1">
    <citation type="journal article" date="2017" name="Nat. Microbiol.">
        <title>Global analysis of biosynthetic gene clusters reveals vast potential of secondary metabolite production in Penicillium species.</title>
        <authorList>
            <person name="Nielsen J.C."/>
            <person name="Grijseels S."/>
            <person name="Prigent S."/>
            <person name="Ji B."/>
            <person name="Dainat J."/>
            <person name="Nielsen K.F."/>
            <person name="Frisvad J.C."/>
            <person name="Workman M."/>
            <person name="Nielsen J."/>
        </authorList>
    </citation>
    <scope>NUCLEOTIDE SEQUENCE [LARGE SCALE GENOMIC DNA]</scope>
    <source>
        <strain evidence="4">IBT 24891</strain>
    </source>
</reference>
<dbReference type="GO" id="GO:0008239">
    <property type="term" value="F:dipeptidyl-peptidase activity"/>
    <property type="evidence" value="ECO:0007669"/>
    <property type="project" value="TreeGrafter"/>
</dbReference>
<evidence type="ECO:0000313" key="4">
    <source>
        <dbReference type="Proteomes" id="UP000191285"/>
    </source>
</evidence>
<dbReference type="OrthoDB" id="4365260at2759"/>
<accession>A0A1V6SQ49</accession>
<evidence type="ECO:0000313" key="3">
    <source>
        <dbReference type="EMBL" id="OQE16185.1"/>
    </source>
</evidence>
<dbReference type="GO" id="GO:0005737">
    <property type="term" value="C:cytoplasm"/>
    <property type="evidence" value="ECO:0007669"/>
    <property type="project" value="TreeGrafter"/>
</dbReference>
<evidence type="ECO:0000256" key="1">
    <source>
        <dbReference type="ARBA" id="ARBA00022723"/>
    </source>
</evidence>
<dbReference type="Proteomes" id="UP000191285">
    <property type="component" value="Unassembled WGS sequence"/>
</dbReference>
<sequence>MASPNETSRELPTQLTATHQLHIEDLFKGLTNREKLYAHHLSRAAWYGSRIILRQTSAEAEKIFDFIIGLHKACQGEWNKFIDNGSVSRKELDNFLEFSGLFLSNLGNYFGDGDTKVVPDISADALRKMARISAETKYVLESIIGSLLETPPYSLGFPDGNSTSNYYIGKITKEEVEAIARAMEKYSIEPENTRIFKVTDRRGPLHVTNELEAPIYSEIGDHSREMGEICSALTEASKYTANEKQTALLQKYIESFQTGSMKAYREAQKIWVSDVSPRVENILGFVEPYRDPYGVRAEWEGAVCISDPDETSKLKALVDNSTKFIRMLPWAVPGVNDGKGPFEANLFQAPDFTIVHSLAFCTSHVWEAVNLPNYSDIRESYGSKNILFANRMNVNSNVSGPCKYVHPSVAEQFGHFNPAIRFIVTAVHELLGHGTGKLLGETSLGTFNFDIHDLPINPFTKQPIKTWYQPGQTWTSVFGKLATSIEECRAMLVSYYLADNKELLAMFGYDDKSPMKADDIIYFAFLHIGVEGIKALRAFNVQDQAWGQPHARANFAILKHLLKDGEGVMSVEHDPLSEAVHVHVNRSRISSSGKSSIGRMLHRIHVWRCVADVESCRKFYEDLSVVDGEYEAWRQVVIANPEPKWKFVQPNTFLKNDCEVELRVYENSNEGIIQSFADRGIYESN</sequence>
<keyword evidence="1" id="KW-0479">Metal-binding</keyword>
<dbReference type="PANTHER" id="PTHR23422">
    <property type="entry name" value="DIPEPTIDYL PEPTIDASE III-RELATED"/>
    <property type="match status" value="1"/>
</dbReference>
<keyword evidence="2" id="KW-0378">Hydrolase</keyword>
<proteinExistence type="predicted"/>